<accession>A0A8H5CXF2</accession>
<evidence type="ECO:0000313" key="3">
    <source>
        <dbReference type="Proteomes" id="UP000559027"/>
    </source>
</evidence>
<feature type="transmembrane region" description="Helical" evidence="1">
    <location>
        <begin position="246"/>
        <end position="273"/>
    </location>
</feature>
<dbReference type="OrthoDB" id="3045811at2759"/>
<reference evidence="2 3" key="1">
    <citation type="journal article" date="2020" name="ISME J.">
        <title>Uncovering the hidden diversity of litter-decomposition mechanisms in mushroom-forming fungi.</title>
        <authorList>
            <person name="Floudas D."/>
            <person name="Bentzer J."/>
            <person name="Ahren D."/>
            <person name="Johansson T."/>
            <person name="Persson P."/>
            <person name="Tunlid A."/>
        </authorList>
    </citation>
    <scope>NUCLEOTIDE SEQUENCE [LARGE SCALE GENOMIC DNA]</scope>
    <source>
        <strain evidence="2 3">CBS 146.42</strain>
    </source>
</reference>
<keyword evidence="3" id="KW-1185">Reference proteome</keyword>
<feature type="transmembrane region" description="Helical" evidence="1">
    <location>
        <begin position="165"/>
        <end position="188"/>
    </location>
</feature>
<comment type="caution">
    <text evidence="2">The sequence shown here is derived from an EMBL/GenBank/DDBJ whole genome shotgun (WGS) entry which is preliminary data.</text>
</comment>
<feature type="transmembrane region" description="Helical" evidence="1">
    <location>
        <begin position="38"/>
        <end position="67"/>
    </location>
</feature>
<evidence type="ECO:0000313" key="2">
    <source>
        <dbReference type="EMBL" id="KAF5349727.1"/>
    </source>
</evidence>
<dbReference type="AlphaFoldDB" id="A0A8H5CXF2"/>
<organism evidence="2 3">
    <name type="scientific">Leucocoprinus leucothites</name>
    <dbReference type="NCBI Taxonomy" id="201217"/>
    <lineage>
        <taxon>Eukaryota</taxon>
        <taxon>Fungi</taxon>
        <taxon>Dikarya</taxon>
        <taxon>Basidiomycota</taxon>
        <taxon>Agaricomycotina</taxon>
        <taxon>Agaricomycetes</taxon>
        <taxon>Agaricomycetidae</taxon>
        <taxon>Agaricales</taxon>
        <taxon>Agaricineae</taxon>
        <taxon>Agaricaceae</taxon>
        <taxon>Leucocoprinus</taxon>
    </lineage>
</organism>
<feature type="transmembrane region" description="Helical" evidence="1">
    <location>
        <begin position="122"/>
        <end position="144"/>
    </location>
</feature>
<dbReference type="EMBL" id="JAACJO010000016">
    <property type="protein sequence ID" value="KAF5349727.1"/>
    <property type="molecule type" value="Genomic_DNA"/>
</dbReference>
<keyword evidence="1" id="KW-0812">Transmembrane</keyword>
<keyword evidence="1" id="KW-1133">Transmembrane helix</keyword>
<evidence type="ECO:0000256" key="1">
    <source>
        <dbReference type="SAM" id="Phobius"/>
    </source>
</evidence>
<name>A0A8H5CXF2_9AGAR</name>
<sequence length="339" mass="37471">MMTETSKTRFRALFPQPQIDTMTLLTIQEVNTYLHSRLLFNIGLSIGILLTGGLVSFGISCVFLLSGNKDPETLTQHRLLRAYIIALLFIVTGFVIEEFLRWSELGPYSHSTPSQADRSSRLLTFAINVTPVLVAALTDGLLVWRCYMVQKLVLWYSPKGWKNAFWIFPACLWCLTIVTGFTAAPLLFMLNKRILLYVGTVLQATALFSNVVLNIYATLFITSRLLSHRKLTMKLIGGNADTSRHLYIVSILLESAAINVPITIAAAVGIGLVEFFGAVIAPIAVVGQAFASVIIIHQVAVGRAICRRHEEELGKLAAERKLLGDRTRPIGTHTVSLDV</sequence>
<keyword evidence="1" id="KW-0472">Membrane</keyword>
<feature type="transmembrane region" description="Helical" evidence="1">
    <location>
        <begin position="194"/>
        <end position="226"/>
    </location>
</feature>
<feature type="transmembrane region" description="Helical" evidence="1">
    <location>
        <begin position="79"/>
        <end position="102"/>
    </location>
</feature>
<protein>
    <submittedName>
        <fullName evidence="2">Uncharacterized protein</fullName>
    </submittedName>
</protein>
<dbReference type="Proteomes" id="UP000559027">
    <property type="component" value="Unassembled WGS sequence"/>
</dbReference>
<gene>
    <name evidence="2" type="ORF">D9756_008956</name>
</gene>
<feature type="transmembrane region" description="Helical" evidence="1">
    <location>
        <begin position="279"/>
        <end position="301"/>
    </location>
</feature>
<proteinExistence type="predicted"/>